<feature type="compositionally biased region" description="Polar residues" evidence="1">
    <location>
        <begin position="155"/>
        <end position="168"/>
    </location>
</feature>
<protein>
    <submittedName>
        <fullName evidence="2">Uncharacterized protein</fullName>
    </submittedName>
</protein>
<evidence type="ECO:0000256" key="1">
    <source>
        <dbReference type="SAM" id="MobiDB-lite"/>
    </source>
</evidence>
<proteinExistence type="predicted"/>
<evidence type="ECO:0000313" key="3">
    <source>
        <dbReference type="Proteomes" id="UP000799777"/>
    </source>
</evidence>
<reference evidence="2" key="1">
    <citation type="journal article" date="2020" name="Stud. Mycol.">
        <title>101 Dothideomycetes genomes: a test case for predicting lifestyles and emergence of pathogens.</title>
        <authorList>
            <person name="Haridas S."/>
            <person name="Albert R."/>
            <person name="Binder M."/>
            <person name="Bloem J."/>
            <person name="Labutti K."/>
            <person name="Salamov A."/>
            <person name="Andreopoulos B."/>
            <person name="Baker S."/>
            <person name="Barry K."/>
            <person name="Bills G."/>
            <person name="Bluhm B."/>
            <person name="Cannon C."/>
            <person name="Castanera R."/>
            <person name="Culley D."/>
            <person name="Daum C."/>
            <person name="Ezra D."/>
            <person name="Gonzalez J."/>
            <person name="Henrissat B."/>
            <person name="Kuo A."/>
            <person name="Liang C."/>
            <person name="Lipzen A."/>
            <person name="Lutzoni F."/>
            <person name="Magnuson J."/>
            <person name="Mondo S."/>
            <person name="Nolan M."/>
            <person name="Ohm R."/>
            <person name="Pangilinan J."/>
            <person name="Park H.-J."/>
            <person name="Ramirez L."/>
            <person name="Alfaro M."/>
            <person name="Sun H."/>
            <person name="Tritt A."/>
            <person name="Yoshinaga Y."/>
            <person name="Zwiers L.-H."/>
            <person name="Turgeon B."/>
            <person name="Goodwin S."/>
            <person name="Spatafora J."/>
            <person name="Crous P."/>
            <person name="Grigoriev I."/>
        </authorList>
    </citation>
    <scope>NUCLEOTIDE SEQUENCE</scope>
    <source>
        <strain evidence="2">CBS 110217</strain>
    </source>
</reference>
<dbReference type="OrthoDB" id="3944128at2759"/>
<accession>A0A9P4H5X9</accession>
<sequence>MYEGNVYISYIEPRVHDNCGSAIPRRNPGANRVITIVSDALHSIRSYPNAFAPFPVKWDLVPWPVNYDNFNGPPTPWSAYSGQQKCAQAGYGAQDDFDMAKYCGTLIKPDDYYSDMMMPPQIRDLDPAWATCDFKSYAAYDPPIALTPVNMFQSSQATPTASGDTQPIVTPAMPGQLGVGGMPVVTPGPGNPLRPENDRTQEQLPSLRSPEDPKNDDPMPTQGATPNNPGNLPLPSVTIGSSVMPVDPSTGLVIRPGVTVKPGDAPAVIDGTTFSVGASGVVIADGKGTTTFLIPSAIHQQPVITIGSSVLPINVPGQIIINPGVTLTPGQSPVTVGGTTMSLGPSGVVMVDTKGTSTITVPAIATETPPVTIGPSVVPFDASGGLIIRAGQTLRPGDPPLAISGTTYSIGASGVVIVDHSGTSTIPFPMFKEYITVGSQTYTMVNGKLIMGNGLTLSGPGGMVIFARTTIMLKSGSVMVVSKEGTSVIPIKTKTDAS</sequence>
<name>A0A9P4H5X9_9PLEO</name>
<dbReference type="AlphaFoldDB" id="A0A9P4H5X9"/>
<dbReference type="EMBL" id="ML978221">
    <property type="protein sequence ID" value="KAF2027804.1"/>
    <property type="molecule type" value="Genomic_DNA"/>
</dbReference>
<evidence type="ECO:0000313" key="2">
    <source>
        <dbReference type="EMBL" id="KAF2027804.1"/>
    </source>
</evidence>
<organism evidence="2 3">
    <name type="scientific">Setomelanomma holmii</name>
    <dbReference type="NCBI Taxonomy" id="210430"/>
    <lineage>
        <taxon>Eukaryota</taxon>
        <taxon>Fungi</taxon>
        <taxon>Dikarya</taxon>
        <taxon>Ascomycota</taxon>
        <taxon>Pezizomycotina</taxon>
        <taxon>Dothideomycetes</taxon>
        <taxon>Pleosporomycetidae</taxon>
        <taxon>Pleosporales</taxon>
        <taxon>Pleosporineae</taxon>
        <taxon>Phaeosphaeriaceae</taxon>
        <taxon>Setomelanomma</taxon>
    </lineage>
</organism>
<gene>
    <name evidence="2" type="ORF">EK21DRAFT_114440</name>
</gene>
<keyword evidence="3" id="KW-1185">Reference proteome</keyword>
<comment type="caution">
    <text evidence="2">The sequence shown here is derived from an EMBL/GenBank/DDBJ whole genome shotgun (WGS) entry which is preliminary data.</text>
</comment>
<feature type="region of interest" description="Disordered" evidence="1">
    <location>
        <begin position="155"/>
        <end position="232"/>
    </location>
</feature>
<dbReference type="Proteomes" id="UP000799777">
    <property type="component" value="Unassembled WGS sequence"/>
</dbReference>